<proteinExistence type="inferred from homology"/>
<dbReference type="GO" id="GO:0005694">
    <property type="term" value="C:chromosome"/>
    <property type="evidence" value="ECO:0007669"/>
    <property type="project" value="TreeGrafter"/>
</dbReference>
<dbReference type="GO" id="GO:0005524">
    <property type="term" value="F:ATP binding"/>
    <property type="evidence" value="ECO:0007669"/>
    <property type="project" value="UniProtKB-KW"/>
</dbReference>
<organism evidence="8 9">
    <name type="scientific">Hibiscus syriacus</name>
    <name type="common">Rose of Sharon</name>
    <dbReference type="NCBI Taxonomy" id="106335"/>
    <lineage>
        <taxon>Eukaryota</taxon>
        <taxon>Viridiplantae</taxon>
        <taxon>Streptophyta</taxon>
        <taxon>Embryophyta</taxon>
        <taxon>Tracheophyta</taxon>
        <taxon>Spermatophyta</taxon>
        <taxon>Magnoliopsida</taxon>
        <taxon>eudicotyledons</taxon>
        <taxon>Gunneridae</taxon>
        <taxon>Pentapetalae</taxon>
        <taxon>rosids</taxon>
        <taxon>malvids</taxon>
        <taxon>Malvales</taxon>
        <taxon>Malvaceae</taxon>
        <taxon>Malvoideae</taxon>
        <taxon>Hibiscus</taxon>
    </lineage>
</organism>
<dbReference type="GO" id="GO:0016887">
    <property type="term" value="F:ATP hydrolysis activity"/>
    <property type="evidence" value="ECO:0007669"/>
    <property type="project" value="InterPro"/>
</dbReference>
<dbReference type="GO" id="GO:0005634">
    <property type="term" value="C:nucleus"/>
    <property type="evidence" value="ECO:0007669"/>
    <property type="project" value="UniProtKB-SubCell"/>
</dbReference>
<keyword evidence="9" id="KW-1185">Reference proteome</keyword>
<dbReference type="SMART" id="SM00382">
    <property type="entry name" value="AAA"/>
    <property type="match status" value="1"/>
</dbReference>
<evidence type="ECO:0000256" key="2">
    <source>
        <dbReference type="ARBA" id="ARBA00022364"/>
    </source>
</evidence>
<dbReference type="FunFam" id="3.40.50.300:FF:000680">
    <property type="entry name" value="pachytene checkpoint protein 2 homolog"/>
    <property type="match status" value="1"/>
</dbReference>
<dbReference type="Pfam" id="PF00004">
    <property type="entry name" value="AAA"/>
    <property type="match status" value="1"/>
</dbReference>
<dbReference type="GO" id="GO:0007131">
    <property type="term" value="P:reciprocal meiotic recombination"/>
    <property type="evidence" value="ECO:0007669"/>
    <property type="project" value="UniProtKB-UniRule"/>
</dbReference>
<comment type="subcellular location">
    <subcellularLocation>
        <location evidence="6">Nucleus</location>
    </subcellularLocation>
</comment>
<evidence type="ECO:0000256" key="4">
    <source>
        <dbReference type="ARBA" id="ARBA00022840"/>
    </source>
</evidence>
<name>A0A6A3AKZ5_HIBSY</name>
<dbReference type="GO" id="GO:0051598">
    <property type="term" value="P:meiotic recombination checkpoint signaling"/>
    <property type="evidence" value="ECO:0007669"/>
    <property type="project" value="TreeGrafter"/>
</dbReference>
<evidence type="ECO:0000256" key="1">
    <source>
        <dbReference type="ARBA" id="ARBA00007271"/>
    </source>
</evidence>
<keyword evidence="3" id="KW-0547">Nucleotide-binding</keyword>
<dbReference type="Gene3D" id="3.40.50.300">
    <property type="entry name" value="P-loop containing nucleotide triphosphate hydrolases"/>
    <property type="match status" value="1"/>
</dbReference>
<evidence type="ECO:0000256" key="6">
    <source>
        <dbReference type="RuleBase" id="RU369050"/>
    </source>
</evidence>
<dbReference type="Pfam" id="PF23242">
    <property type="entry name" value="AAA_lid_TRIP13_C"/>
    <property type="match status" value="1"/>
</dbReference>
<keyword evidence="4" id="KW-0067">ATP-binding</keyword>
<comment type="function">
    <text evidence="6">Plays a key role in chromosome recombination during meiosis.</text>
</comment>
<dbReference type="InterPro" id="IPR003959">
    <property type="entry name" value="ATPase_AAA_core"/>
</dbReference>
<comment type="caution">
    <text evidence="8">The sequence shown here is derived from an EMBL/GenBank/DDBJ whole genome shotgun (WGS) entry which is preliminary data.</text>
</comment>
<dbReference type="Pfam" id="PF23563">
    <property type="entry name" value="TRIP13_N"/>
    <property type="match status" value="1"/>
</dbReference>
<comment type="similarity">
    <text evidence="1 6">Belongs to the AAA ATPase family. PCH2 subfamily.</text>
</comment>
<sequence>MTSSPMEISIPKVDDVKICDQNVVPLVPPPASPSTVPLDKFRVSVEVCLKPSSTARPDDVQKAVEQMLEKRSLSYIDGPIPVPNDDQFLMENVYRICICDTDEWVKSHDILLFWQVKPVVHVFQLSEEGPCEELTADGQLSSFNEWILPAKEFDGMWESLIYESGLKQRLLRYAASALLFTEKGVDPFLVSWNRIILLHGPPGTGKTSLCKAMAQKLSIRFSSRYPQCQLIEVNAHSLFSKWFSESGKLVAKLFQKIQEMVEEEHNLIYAAAATADEVESLAAARNAALSGSEPSDSIRVVNALLTQMDKLKSAPNVIIMTTSNITAAIGWRRIYPFGMYKFTTSVADIAFVDRADIKAYVGPPTLQARYEILRSCLQELMRTGIISNIQGSSQYILLDYATLKEKLNIDENQEVQTTIHLCKQLAEAAEACEGLSGRALRKLPFLAHAALDNPYCCDPSNLLNTMIVTARRERSELPD</sequence>
<dbReference type="PANTHER" id="PTHR45991">
    <property type="entry name" value="PACHYTENE CHECKPOINT PROTEIN 2"/>
    <property type="match status" value="1"/>
</dbReference>
<accession>A0A6A3AKZ5</accession>
<dbReference type="AlphaFoldDB" id="A0A6A3AKZ5"/>
<dbReference type="InterPro" id="IPR003593">
    <property type="entry name" value="AAA+_ATPase"/>
</dbReference>
<gene>
    <name evidence="8" type="ORF">F3Y22_tig00110429pilonHSYRG00367</name>
</gene>
<feature type="domain" description="AAA+ ATPase" evidence="7">
    <location>
        <begin position="192"/>
        <end position="365"/>
    </location>
</feature>
<dbReference type="InterPro" id="IPR058249">
    <property type="entry name" value="Pch2_C"/>
</dbReference>
<evidence type="ECO:0000256" key="3">
    <source>
        <dbReference type="ARBA" id="ARBA00022741"/>
    </source>
</evidence>
<dbReference type="InterPro" id="IPR001270">
    <property type="entry name" value="ClpA/B"/>
</dbReference>
<evidence type="ECO:0000256" key="5">
    <source>
        <dbReference type="ARBA" id="ARBA00023254"/>
    </source>
</evidence>
<dbReference type="SUPFAM" id="SSF52540">
    <property type="entry name" value="P-loop containing nucleoside triphosphate hydrolases"/>
    <property type="match status" value="1"/>
</dbReference>
<keyword evidence="5 6" id="KW-0469">Meiosis</keyword>
<dbReference type="InterPro" id="IPR044539">
    <property type="entry name" value="Pch2-like"/>
</dbReference>
<dbReference type="EMBL" id="VEPZ02000982">
    <property type="protein sequence ID" value="KAE8705250.1"/>
    <property type="molecule type" value="Genomic_DNA"/>
</dbReference>
<reference evidence="8" key="1">
    <citation type="submission" date="2019-09" db="EMBL/GenBank/DDBJ databases">
        <title>Draft genome information of white flower Hibiscus syriacus.</title>
        <authorList>
            <person name="Kim Y.-M."/>
        </authorList>
    </citation>
    <scope>NUCLEOTIDE SEQUENCE [LARGE SCALE GENOMIC DNA]</scope>
    <source>
        <strain evidence="8">YM2019G1</strain>
    </source>
</reference>
<evidence type="ECO:0000313" key="8">
    <source>
        <dbReference type="EMBL" id="KAE8705250.1"/>
    </source>
</evidence>
<dbReference type="PANTHER" id="PTHR45991:SF1">
    <property type="entry name" value="PACHYTENE CHECKPOINT PROTEIN 2 HOMOLOG"/>
    <property type="match status" value="1"/>
</dbReference>
<evidence type="ECO:0000259" key="7">
    <source>
        <dbReference type="SMART" id="SM00382"/>
    </source>
</evidence>
<dbReference type="PRINTS" id="PR00300">
    <property type="entry name" value="CLPPROTEASEA"/>
</dbReference>
<keyword evidence="6" id="KW-0539">Nucleus</keyword>
<dbReference type="CDD" id="cd19508">
    <property type="entry name" value="RecA-like_Pch2-like"/>
    <property type="match status" value="1"/>
</dbReference>
<dbReference type="Proteomes" id="UP000436088">
    <property type="component" value="Unassembled WGS sequence"/>
</dbReference>
<dbReference type="InterPro" id="IPR027417">
    <property type="entry name" value="P-loop_NTPase"/>
</dbReference>
<evidence type="ECO:0000313" key="9">
    <source>
        <dbReference type="Proteomes" id="UP000436088"/>
    </source>
</evidence>
<protein>
    <recommendedName>
        <fullName evidence="2 6">Pachytene checkpoint protein 2 homolog</fullName>
    </recommendedName>
</protein>